<protein>
    <submittedName>
        <fullName evidence="1">Uncharacterized protein</fullName>
    </submittedName>
</protein>
<evidence type="ECO:0000313" key="1">
    <source>
        <dbReference type="EMBL" id="GGB92705.1"/>
    </source>
</evidence>
<keyword evidence="2" id="KW-1185">Reference proteome</keyword>
<accession>A0ABQ1KAD7</accession>
<dbReference type="EMBL" id="BMIJ01000003">
    <property type="protein sequence ID" value="GGB92705.1"/>
    <property type="molecule type" value="Genomic_DNA"/>
</dbReference>
<comment type="caution">
    <text evidence="1">The sequence shown here is derived from an EMBL/GenBank/DDBJ whole genome shotgun (WGS) entry which is preliminary data.</text>
</comment>
<evidence type="ECO:0000313" key="2">
    <source>
        <dbReference type="Proteomes" id="UP000629025"/>
    </source>
</evidence>
<proteinExistence type="predicted"/>
<sequence>MPNTPVPPSQDQQLNDSLALWQLLELGDLVQVEANLLSDEGSPQLRSNRYYEVIGKSDGSNGHYSLYVQSDLTDEVVEVFAGFVLDYQKASTPPHHA</sequence>
<dbReference type="RefSeq" id="WP_188747529.1">
    <property type="nucleotide sequence ID" value="NZ_BMIJ01000003.1"/>
</dbReference>
<name>A0ABQ1KAD7_9GAMM</name>
<gene>
    <name evidence="1" type="ORF">GCM10011352_18460</name>
</gene>
<dbReference type="Proteomes" id="UP000629025">
    <property type="component" value="Unassembled WGS sequence"/>
</dbReference>
<reference evidence="2" key="1">
    <citation type="journal article" date="2019" name="Int. J. Syst. Evol. Microbiol.">
        <title>The Global Catalogue of Microorganisms (GCM) 10K type strain sequencing project: providing services to taxonomists for standard genome sequencing and annotation.</title>
        <authorList>
            <consortium name="The Broad Institute Genomics Platform"/>
            <consortium name="The Broad Institute Genome Sequencing Center for Infectious Disease"/>
            <person name="Wu L."/>
            <person name="Ma J."/>
        </authorList>
    </citation>
    <scope>NUCLEOTIDE SEQUENCE [LARGE SCALE GENOMIC DNA]</scope>
    <source>
        <strain evidence="2">CGMCC 1.15341</strain>
    </source>
</reference>
<organism evidence="1 2">
    <name type="scientific">Marinobacterium zhoushanense</name>
    <dbReference type="NCBI Taxonomy" id="1679163"/>
    <lineage>
        <taxon>Bacteria</taxon>
        <taxon>Pseudomonadati</taxon>
        <taxon>Pseudomonadota</taxon>
        <taxon>Gammaproteobacteria</taxon>
        <taxon>Oceanospirillales</taxon>
        <taxon>Oceanospirillaceae</taxon>
        <taxon>Marinobacterium</taxon>
    </lineage>
</organism>